<dbReference type="GO" id="GO:0030001">
    <property type="term" value="P:metal ion transport"/>
    <property type="evidence" value="ECO:0007669"/>
    <property type="project" value="UniProtKB-ARBA"/>
</dbReference>
<evidence type="ECO:0000256" key="6">
    <source>
        <dbReference type="ARBA" id="ARBA00022989"/>
    </source>
</evidence>
<dbReference type="STRING" id="1121883.SAMN02745226_00354"/>
<keyword evidence="8 9" id="KW-0472">Membrane</keyword>
<evidence type="ECO:0000256" key="9">
    <source>
        <dbReference type="SAM" id="Phobius"/>
    </source>
</evidence>
<proteinExistence type="inferred from homology"/>
<keyword evidence="6 9" id="KW-1133">Transmembrane helix</keyword>
<evidence type="ECO:0000313" key="11">
    <source>
        <dbReference type="Proteomes" id="UP000184207"/>
    </source>
</evidence>
<evidence type="ECO:0000313" key="10">
    <source>
        <dbReference type="EMBL" id="SHN51493.1"/>
    </source>
</evidence>
<organism evidence="10 11">
    <name type="scientific">Fervidobacterium gondwanense DSM 13020</name>
    <dbReference type="NCBI Taxonomy" id="1121883"/>
    <lineage>
        <taxon>Bacteria</taxon>
        <taxon>Thermotogati</taxon>
        <taxon>Thermotogota</taxon>
        <taxon>Thermotogae</taxon>
        <taxon>Thermotogales</taxon>
        <taxon>Fervidobacteriaceae</taxon>
        <taxon>Fervidobacterium</taxon>
    </lineage>
</organism>
<evidence type="ECO:0000256" key="8">
    <source>
        <dbReference type="ARBA" id="ARBA00023136"/>
    </source>
</evidence>
<accession>A0A1M7RYX7</accession>
<dbReference type="Proteomes" id="UP000184207">
    <property type="component" value="Unassembled WGS sequence"/>
</dbReference>
<dbReference type="InterPro" id="IPR003445">
    <property type="entry name" value="Cat_transpt"/>
</dbReference>
<evidence type="ECO:0000256" key="7">
    <source>
        <dbReference type="ARBA" id="ARBA00023065"/>
    </source>
</evidence>
<evidence type="ECO:0000256" key="4">
    <source>
        <dbReference type="ARBA" id="ARBA00022475"/>
    </source>
</evidence>
<gene>
    <name evidence="10" type="ORF">SAMN02745226_00354</name>
</gene>
<dbReference type="PANTHER" id="PTHR32024:SF2">
    <property type="entry name" value="TRK SYSTEM POTASSIUM UPTAKE PROTEIN TRKG-RELATED"/>
    <property type="match status" value="1"/>
</dbReference>
<keyword evidence="3" id="KW-0813">Transport</keyword>
<feature type="transmembrane region" description="Helical" evidence="9">
    <location>
        <begin position="12"/>
        <end position="34"/>
    </location>
</feature>
<evidence type="ECO:0000256" key="2">
    <source>
        <dbReference type="ARBA" id="ARBA00009137"/>
    </source>
</evidence>
<dbReference type="GO" id="GO:0005886">
    <property type="term" value="C:plasma membrane"/>
    <property type="evidence" value="ECO:0007669"/>
    <property type="project" value="UniProtKB-SubCell"/>
</dbReference>
<sequence length="499" mass="55623">MLERYLRIYKAFTLVISQYAFIVIAPLILCLFYPEELSNSYGFLLPALLSAIIFLTGLIIRVSDPGTITYRDGAVLTIFTWIVISILSALPYMLIGNLTFSQSIFESVSGLTGTGLTMYTDVTKLSKLLLFWRSFTQWVGSAGFAVLMLGLVLGPRAAGFYKSEGRSDNLVPNIKRSAQIIVAIYVSYTVAGTIALKIAGMNWFEALNHTMTALATGGFSTRNGSIGEFNNLTIEIIVIVLMFLGATGFGIHYAFWKGNIRAVLKNGEPWLMTISTFFFSIILTIYSLEKFFKNFGEGFRYIFFQTVSAVSGTGFQTLPLGEQKWISFSPFMFVLVMLMLAGGNMDSTSSGIKQFRIWIIINTIYNSIKNFILPKGTVKKKILFKGEQQLVIGDENVKEALLIFMMYILSLSIGSLILMLHGYDMERAIFEFASAMDGVGLSCGVTSPDMPLTAMWTLIIGMFAGRFEFLIVLYAIGKIISDFRNKSKERFLMKNLVGR</sequence>
<feature type="transmembrane region" description="Helical" evidence="9">
    <location>
        <begin position="180"/>
        <end position="204"/>
    </location>
</feature>
<feature type="transmembrane region" description="Helical" evidence="9">
    <location>
        <begin position="268"/>
        <end position="286"/>
    </location>
</feature>
<feature type="transmembrane region" description="Helical" evidence="9">
    <location>
        <begin position="40"/>
        <end position="62"/>
    </location>
</feature>
<dbReference type="PANTHER" id="PTHR32024">
    <property type="entry name" value="TRK SYSTEM POTASSIUM UPTAKE PROTEIN TRKG-RELATED"/>
    <property type="match status" value="1"/>
</dbReference>
<keyword evidence="7" id="KW-0406">Ion transport</keyword>
<evidence type="ECO:0000256" key="1">
    <source>
        <dbReference type="ARBA" id="ARBA00004651"/>
    </source>
</evidence>
<evidence type="ECO:0000256" key="5">
    <source>
        <dbReference type="ARBA" id="ARBA00022692"/>
    </source>
</evidence>
<dbReference type="OrthoDB" id="9810952at2"/>
<comment type="subcellular location">
    <subcellularLocation>
        <location evidence="1">Cell membrane</location>
        <topology evidence="1">Multi-pass membrane protein</topology>
    </subcellularLocation>
</comment>
<dbReference type="Pfam" id="PF02386">
    <property type="entry name" value="TrkH"/>
    <property type="match status" value="2"/>
</dbReference>
<comment type="similarity">
    <text evidence="2">Belongs to the TrkH potassium transport family.</text>
</comment>
<evidence type="ECO:0000256" key="3">
    <source>
        <dbReference type="ARBA" id="ARBA00022448"/>
    </source>
</evidence>
<feature type="transmembrane region" description="Helical" evidence="9">
    <location>
        <begin position="236"/>
        <end position="256"/>
    </location>
</feature>
<keyword evidence="11" id="KW-1185">Reference proteome</keyword>
<feature type="transmembrane region" description="Helical" evidence="9">
    <location>
        <begin position="454"/>
        <end position="476"/>
    </location>
</feature>
<dbReference type="EMBL" id="FRDJ01000001">
    <property type="protein sequence ID" value="SHN51493.1"/>
    <property type="molecule type" value="Genomic_DNA"/>
</dbReference>
<feature type="transmembrane region" description="Helical" evidence="9">
    <location>
        <begin position="400"/>
        <end position="423"/>
    </location>
</feature>
<protein>
    <submittedName>
        <fullName evidence="10">Trk system potassium uptake protein TrkH</fullName>
    </submittedName>
</protein>
<keyword evidence="4" id="KW-1003">Cell membrane</keyword>
<dbReference type="RefSeq" id="WP_072757670.1">
    <property type="nucleotide sequence ID" value="NZ_FRDJ01000001.1"/>
</dbReference>
<reference evidence="11" key="1">
    <citation type="submission" date="2016-12" db="EMBL/GenBank/DDBJ databases">
        <authorList>
            <person name="Varghese N."/>
            <person name="Submissions S."/>
        </authorList>
    </citation>
    <scope>NUCLEOTIDE SEQUENCE [LARGE SCALE GENOMIC DNA]</scope>
    <source>
        <strain evidence="11">DSM 13020</strain>
    </source>
</reference>
<feature type="transmembrane region" description="Helical" evidence="9">
    <location>
        <begin position="74"/>
        <end position="95"/>
    </location>
</feature>
<name>A0A1M7RYX7_FERGO</name>
<dbReference type="AlphaFoldDB" id="A0A1M7RYX7"/>
<keyword evidence="5 9" id="KW-0812">Transmembrane</keyword>
<feature type="transmembrane region" description="Helical" evidence="9">
    <location>
        <begin position="325"/>
        <end position="343"/>
    </location>
</feature>
<feature type="transmembrane region" description="Helical" evidence="9">
    <location>
        <begin position="138"/>
        <end position="159"/>
    </location>
</feature>
<dbReference type="GO" id="GO:0008324">
    <property type="term" value="F:monoatomic cation transmembrane transporter activity"/>
    <property type="evidence" value="ECO:0007669"/>
    <property type="project" value="InterPro"/>
</dbReference>